<protein>
    <submittedName>
        <fullName evidence="2">Uncharacterized protein</fullName>
    </submittedName>
</protein>
<gene>
    <name evidence="2" type="ORF">MERR_LOCUS13534</name>
</gene>
<feature type="coiled-coil region" evidence="1">
    <location>
        <begin position="332"/>
        <end position="359"/>
    </location>
</feature>
<dbReference type="Proteomes" id="UP000467841">
    <property type="component" value="Unassembled WGS sequence"/>
</dbReference>
<dbReference type="OrthoDB" id="1582237at2759"/>
<comment type="caution">
    <text evidence="2">The sequence shown here is derived from an EMBL/GenBank/DDBJ whole genome shotgun (WGS) entry which is preliminary data.</text>
</comment>
<reference evidence="2" key="1">
    <citation type="submission" date="2020-01" db="EMBL/GenBank/DDBJ databases">
        <authorList>
            <person name="Mishra B."/>
        </authorList>
    </citation>
    <scope>NUCLEOTIDE SEQUENCE [LARGE SCALE GENOMIC DNA]</scope>
</reference>
<dbReference type="AlphaFoldDB" id="A0A6D2I8S2"/>
<keyword evidence="1" id="KW-0175">Coiled coil</keyword>
<organism evidence="2 3">
    <name type="scientific">Microthlaspi erraticum</name>
    <dbReference type="NCBI Taxonomy" id="1685480"/>
    <lineage>
        <taxon>Eukaryota</taxon>
        <taxon>Viridiplantae</taxon>
        <taxon>Streptophyta</taxon>
        <taxon>Embryophyta</taxon>
        <taxon>Tracheophyta</taxon>
        <taxon>Spermatophyta</taxon>
        <taxon>Magnoliopsida</taxon>
        <taxon>eudicotyledons</taxon>
        <taxon>Gunneridae</taxon>
        <taxon>Pentapetalae</taxon>
        <taxon>rosids</taxon>
        <taxon>malvids</taxon>
        <taxon>Brassicales</taxon>
        <taxon>Brassicaceae</taxon>
        <taxon>Coluteocarpeae</taxon>
        <taxon>Microthlaspi</taxon>
    </lineage>
</organism>
<keyword evidence="3" id="KW-1185">Reference proteome</keyword>
<dbReference type="PANTHER" id="PTHR47186:SF20">
    <property type="entry name" value="DISEASE RESISTANCE PROTEIN RPS5-LIKE"/>
    <property type="match status" value="1"/>
</dbReference>
<dbReference type="Gene3D" id="3.80.10.10">
    <property type="entry name" value="Ribonuclease Inhibitor"/>
    <property type="match status" value="1"/>
</dbReference>
<accession>A0A6D2I8S2</accession>
<name>A0A6D2I8S2_9BRAS</name>
<dbReference type="InterPro" id="IPR032675">
    <property type="entry name" value="LRR_dom_sf"/>
</dbReference>
<feature type="coiled-coil region" evidence="1">
    <location>
        <begin position="400"/>
        <end position="437"/>
    </location>
</feature>
<evidence type="ECO:0000313" key="2">
    <source>
        <dbReference type="EMBL" id="CAA7026299.1"/>
    </source>
</evidence>
<evidence type="ECO:0000313" key="3">
    <source>
        <dbReference type="Proteomes" id="UP000467841"/>
    </source>
</evidence>
<sequence>MTSLSVLDLSSNGKLYSLPEEVSSLVSLQLLNLSGTSIIQLPTGLKKLVKLIHLDLEFTPFLEGIDVIASLLNLQVLRLYKSAVPVDLDIMEDIILLKSLKELSLTVKEVTVLQRLQSIHQLASCIRRLHLRGIKITEGGISSLTSGLRELDISVCNLPLEITIDWRRETLQSDNIEKIQQFRNIRTVHLYSCRGLKDLTWLLVAPSLSLLRLDSCPEMEEVISEKKAMAQLGLTSEQPFQNLTSLYLDALPALESIYWNPLPFPVLEYLRIRGCPKLTRLPLNFESTKGDRFKIDIDRRSIQGVKWEDDATERRVFSQMDDMSVPSTVANEKEMKESAKAHEREIRMLEDTLKHTAANHERTIRQRREISQLPLMEDMLKHTAENRQMKEEILRRQRMEDSQKQNAANLDREIRQMREESQRIQAHREQLVHQQAKMFQQPAPPRQPECNIM</sequence>
<evidence type="ECO:0000256" key="1">
    <source>
        <dbReference type="SAM" id="Coils"/>
    </source>
</evidence>
<dbReference type="PANTHER" id="PTHR47186">
    <property type="entry name" value="LEUCINE-RICH REPEAT-CONTAINING PROTEIN 57"/>
    <property type="match status" value="1"/>
</dbReference>
<dbReference type="EMBL" id="CACVBM020001051">
    <property type="protein sequence ID" value="CAA7026299.1"/>
    <property type="molecule type" value="Genomic_DNA"/>
</dbReference>
<proteinExistence type="predicted"/>
<dbReference type="SUPFAM" id="SSF52058">
    <property type="entry name" value="L domain-like"/>
    <property type="match status" value="1"/>
</dbReference>